<dbReference type="GO" id="GO:0007155">
    <property type="term" value="P:cell adhesion"/>
    <property type="evidence" value="ECO:0007669"/>
    <property type="project" value="InterPro"/>
</dbReference>
<evidence type="ECO:0000313" key="3">
    <source>
        <dbReference type="EMBL" id="MTH44964.1"/>
    </source>
</evidence>
<sequence length="167" mass="17754">MRRYCGVLAIATGWVLFCLRPALATNLTTEMAFKGTLIDPPPCAINGGQPVAVDFGRRVGVNRVDGRRYIQPVEYHLICYPDSPRSGLNIVMTTTAPAAFDASAVQSSVDGLAIRVLVEGEPITFGKPIAVSVDHPPVMQAVPVKAAGVALEEGLFSATATLQVIYQ</sequence>
<keyword evidence="1" id="KW-0732">Signal</keyword>
<dbReference type="InterPro" id="IPR000259">
    <property type="entry name" value="Adhesion_dom_fimbrial"/>
</dbReference>
<dbReference type="EMBL" id="WMJZ01000001">
    <property type="protein sequence ID" value="MTH44964.1"/>
    <property type="molecule type" value="Genomic_DNA"/>
</dbReference>
<dbReference type="Proteomes" id="UP000477739">
    <property type="component" value="Unassembled WGS sequence"/>
</dbReference>
<dbReference type="SUPFAM" id="SSF49401">
    <property type="entry name" value="Bacterial adhesins"/>
    <property type="match status" value="1"/>
</dbReference>
<reference evidence="3 4" key="1">
    <citation type="submission" date="2019-11" db="EMBL/GenBank/DDBJ databases">
        <title>Escherichia alba sp. nov. isolated from the gut of plastic-eating superworms Zophobas atratus.</title>
        <authorList>
            <person name="Yang Y."/>
        </authorList>
    </citation>
    <scope>NUCLEOTIDE SEQUENCE [LARGE SCALE GENOMIC DNA]</scope>
    <source>
        <strain evidence="4">BIT-B35</strain>
    </source>
</reference>
<accession>A0A6L6IGB9</accession>
<feature type="chain" id="PRO_5026669884" evidence="1">
    <location>
        <begin position="25"/>
        <end position="167"/>
    </location>
</feature>
<evidence type="ECO:0000313" key="4">
    <source>
        <dbReference type="Proteomes" id="UP000477739"/>
    </source>
</evidence>
<feature type="signal peptide" evidence="1">
    <location>
        <begin position="1"/>
        <end position="24"/>
    </location>
</feature>
<gene>
    <name evidence="3" type="ORF">GJV78_01515</name>
</gene>
<proteinExistence type="predicted"/>
<organism evidence="3 4">
    <name type="scientific">Intestinirhabdus alba</name>
    <dbReference type="NCBI Taxonomy" id="2899544"/>
    <lineage>
        <taxon>Bacteria</taxon>
        <taxon>Pseudomonadati</taxon>
        <taxon>Pseudomonadota</taxon>
        <taxon>Gammaproteobacteria</taxon>
        <taxon>Enterobacterales</taxon>
        <taxon>Enterobacteriaceae</taxon>
        <taxon>Intestinirhabdus</taxon>
    </lineage>
</organism>
<dbReference type="InterPro" id="IPR008966">
    <property type="entry name" value="Adhesion_dom_sf"/>
</dbReference>
<protein>
    <submittedName>
        <fullName evidence="3">Fimbrial protein</fullName>
    </submittedName>
</protein>
<dbReference type="RefSeq" id="WP_155106651.1">
    <property type="nucleotide sequence ID" value="NZ_WMJZ01000001.1"/>
</dbReference>
<dbReference type="Gene3D" id="2.60.40.1090">
    <property type="entry name" value="Fimbrial-type adhesion domain"/>
    <property type="match status" value="1"/>
</dbReference>
<dbReference type="OrthoDB" id="7018672at2"/>
<dbReference type="AlphaFoldDB" id="A0A6L6IGB9"/>
<feature type="domain" description="Fimbrial-type adhesion" evidence="2">
    <location>
        <begin position="32"/>
        <end position="167"/>
    </location>
</feature>
<comment type="caution">
    <text evidence="3">The sequence shown here is derived from an EMBL/GenBank/DDBJ whole genome shotgun (WGS) entry which is preliminary data.</text>
</comment>
<keyword evidence="4" id="KW-1185">Reference proteome</keyword>
<dbReference type="GO" id="GO:0009289">
    <property type="term" value="C:pilus"/>
    <property type="evidence" value="ECO:0007669"/>
    <property type="project" value="InterPro"/>
</dbReference>
<name>A0A6L6IGB9_9ENTR</name>
<evidence type="ECO:0000256" key="1">
    <source>
        <dbReference type="SAM" id="SignalP"/>
    </source>
</evidence>
<evidence type="ECO:0000259" key="2">
    <source>
        <dbReference type="Pfam" id="PF00419"/>
    </source>
</evidence>
<dbReference type="InterPro" id="IPR036937">
    <property type="entry name" value="Adhesion_dom_fimbrial_sf"/>
</dbReference>
<dbReference type="Pfam" id="PF00419">
    <property type="entry name" value="Fimbrial"/>
    <property type="match status" value="1"/>
</dbReference>